<dbReference type="PRINTS" id="PR00190">
    <property type="entry name" value="ACTIN"/>
</dbReference>
<dbReference type="InterPro" id="IPR043129">
    <property type="entry name" value="ATPase_NBD"/>
</dbReference>
<reference evidence="3" key="1">
    <citation type="submission" date="2025-08" db="UniProtKB">
        <authorList>
            <consortium name="Ensembl"/>
        </authorList>
    </citation>
    <scope>IDENTIFICATION</scope>
</reference>
<protein>
    <submittedName>
        <fullName evidence="3">Uncharacterized protein</fullName>
    </submittedName>
</protein>
<dbReference type="Pfam" id="PF00022">
    <property type="entry name" value="Actin"/>
    <property type="match status" value="2"/>
</dbReference>
<name>A0A669R2M5_PHACC</name>
<reference evidence="3" key="2">
    <citation type="submission" date="2025-09" db="UniProtKB">
        <authorList>
            <consortium name="Ensembl"/>
        </authorList>
    </citation>
    <scope>IDENTIFICATION</scope>
</reference>
<feature type="region of interest" description="Disordered" evidence="2">
    <location>
        <begin position="49"/>
        <end position="68"/>
    </location>
</feature>
<dbReference type="SMART" id="SM00268">
    <property type="entry name" value="ACTIN"/>
    <property type="match status" value="1"/>
</dbReference>
<dbReference type="SUPFAM" id="SSF53067">
    <property type="entry name" value="Actin-like ATPase domain"/>
    <property type="match status" value="2"/>
</dbReference>
<evidence type="ECO:0000256" key="2">
    <source>
        <dbReference type="SAM" id="MobiDB-lite"/>
    </source>
</evidence>
<dbReference type="OMA" id="LEMLWHH"/>
<dbReference type="Ensembl" id="ENSPCLT00000029799.1">
    <property type="protein sequence ID" value="ENSPCLP00000021551.1"/>
    <property type="gene ID" value="ENSPCLG00000018899.1"/>
</dbReference>
<keyword evidence="4" id="KW-1185">Reference proteome</keyword>
<dbReference type="Gene3D" id="3.30.420.40">
    <property type="match status" value="2"/>
</dbReference>
<comment type="similarity">
    <text evidence="1">Belongs to the actin family.</text>
</comment>
<evidence type="ECO:0000256" key="1">
    <source>
        <dbReference type="RuleBase" id="RU000487"/>
    </source>
</evidence>
<evidence type="ECO:0000313" key="3">
    <source>
        <dbReference type="Ensembl" id="ENSPCLP00000021551.1"/>
    </source>
</evidence>
<evidence type="ECO:0000313" key="4">
    <source>
        <dbReference type="Proteomes" id="UP000472261"/>
    </source>
</evidence>
<organism evidence="3 4">
    <name type="scientific">Phasianus colchicus</name>
    <name type="common">Common pheasant</name>
    <dbReference type="NCBI Taxonomy" id="9054"/>
    <lineage>
        <taxon>Eukaryota</taxon>
        <taxon>Metazoa</taxon>
        <taxon>Chordata</taxon>
        <taxon>Craniata</taxon>
        <taxon>Vertebrata</taxon>
        <taxon>Euteleostomi</taxon>
        <taxon>Archelosauria</taxon>
        <taxon>Archosauria</taxon>
        <taxon>Dinosauria</taxon>
        <taxon>Saurischia</taxon>
        <taxon>Theropoda</taxon>
        <taxon>Coelurosauria</taxon>
        <taxon>Aves</taxon>
        <taxon>Neognathae</taxon>
        <taxon>Galloanserae</taxon>
        <taxon>Galliformes</taxon>
        <taxon>Phasianidae</taxon>
        <taxon>Phasianinae</taxon>
        <taxon>Phasianus</taxon>
    </lineage>
</organism>
<accession>A0A669R2M5</accession>
<dbReference type="AlphaFoldDB" id="A0A669R2M5"/>
<dbReference type="Proteomes" id="UP000472261">
    <property type="component" value="Unplaced"/>
</dbReference>
<sequence>MRLHQCSVEQDSPLPCLADTSLRRLMISSLAAKYKDLCPVVIDTGMGHTRSGLAGDERPRSVVPSQGKDGSIVTHGVVTDWDRLEELWYHIFYHDLAVCPEELAVLATDAPLSPIINREKVAELLFERFGVPAMLVMPRSVLVAYSYGCTTGVVLGSGAGTSYAVAVQDGYVLPHASFRLDLAGNDLTVYLGQMLAAHRVQLPAETLQHLKETRCCCHPPGTHSKPMGPLLQDEYSLCAEALFTPEAVGLSGPGLLEMAACSLHLSGAQSGNPPLLLAGGTTLLCGFAQRVAQGLGSGHPAAAPSRHVAAWLGGSIAASLDAFQDSWLPRDIYIESGPSAVHQHCF</sequence>
<proteinExistence type="inferred from homology"/>
<dbReference type="PANTHER" id="PTHR11937">
    <property type="entry name" value="ACTIN"/>
    <property type="match status" value="1"/>
</dbReference>
<dbReference type="Gene3D" id="3.90.640.10">
    <property type="entry name" value="Actin, Chain A, domain 4"/>
    <property type="match status" value="1"/>
</dbReference>
<dbReference type="InterPro" id="IPR004000">
    <property type="entry name" value="Actin"/>
</dbReference>